<reference evidence="3 4" key="1">
    <citation type="submission" date="2019-02" db="EMBL/GenBank/DDBJ databases">
        <title>Deep-cultivation of Planctomycetes and their phenomic and genomic characterization uncovers novel biology.</title>
        <authorList>
            <person name="Wiegand S."/>
            <person name="Jogler M."/>
            <person name="Boedeker C."/>
            <person name="Pinto D."/>
            <person name="Vollmers J."/>
            <person name="Rivas-Marin E."/>
            <person name="Kohn T."/>
            <person name="Peeters S.H."/>
            <person name="Heuer A."/>
            <person name="Rast P."/>
            <person name="Oberbeckmann S."/>
            <person name="Bunk B."/>
            <person name="Jeske O."/>
            <person name="Meyerdierks A."/>
            <person name="Storesund J.E."/>
            <person name="Kallscheuer N."/>
            <person name="Luecker S."/>
            <person name="Lage O.M."/>
            <person name="Pohl T."/>
            <person name="Merkel B.J."/>
            <person name="Hornburger P."/>
            <person name="Mueller R.-W."/>
            <person name="Bruemmer F."/>
            <person name="Labrenz M."/>
            <person name="Spormann A.M."/>
            <person name="Op den Camp H."/>
            <person name="Overmann J."/>
            <person name="Amann R."/>
            <person name="Jetten M.S.M."/>
            <person name="Mascher T."/>
            <person name="Medema M.H."/>
            <person name="Devos D.P."/>
            <person name="Kaster A.-K."/>
            <person name="Ovreas L."/>
            <person name="Rohde M."/>
            <person name="Galperin M.Y."/>
            <person name="Jogler C."/>
        </authorList>
    </citation>
    <scope>NUCLEOTIDE SEQUENCE [LARGE SCALE GENOMIC DNA]</scope>
    <source>
        <strain evidence="3 4">ETA_A8</strain>
    </source>
</reference>
<dbReference type="SUPFAM" id="SSF52402">
    <property type="entry name" value="Adenine nucleotide alpha hydrolases-like"/>
    <property type="match status" value="1"/>
</dbReference>
<comment type="similarity">
    <text evidence="1">Belongs to the universal stress protein A family.</text>
</comment>
<protein>
    <recommendedName>
        <fullName evidence="2">UspA domain-containing protein</fullName>
    </recommendedName>
</protein>
<feature type="domain" description="UspA" evidence="2">
    <location>
        <begin position="7"/>
        <end position="141"/>
    </location>
</feature>
<gene>
    <name evidence="3" type="ORF">ETAA8_56180</name>
</gene>
<dbReference type="Gene3D" id="3.40.50.620">
    <property type="entry name" value="HUPs"/>
    <property type="match status" value="1"/>
</dbReference>
<evidence type="ECO:0000259" key="2">
    <source>
        <dbReference type="Pfam" id="PF00582"/>
    </source>
</evidence>
<dbReference type="PRINTS" id="PR01438">
    <property type="entry name" value="UNVRSLSTRESS"/>
</dbReference>
<dbReference type="CDD" id="cd00293">
    <property type="entry name" value="USP-like"/>
    <property type="match status" value="1"/>
</dbReference>
<dbReference type="RefSeq" id="WP_145096010.1">
    <property type="nucleotide sequence ID" value="NZ_CP036274.1"/>
</dbReference>
<dbReference type="OrthoDB" id="9794782at2"/>
<evidence type="ECO:0000313" key="3">
    <source>
        <dbReference type="EMBL" id="QDU30478.1"/>
    </source>
</evidence>
<dbReference type="PANTHER" id="PTHR46268">
    <property type="entry name" value="STRESS RESPONSE PROTEIN NHAX"/>
    <property type="match status" value="1"/>
</dbReference>
<evidence type="ECO:0000313" key="4">
    <source>
        <dbReference type="Proteomes" id="UP000315017"/>
    </source>
</evidence>
<dbReference type="EMBL" id="CP036274">
    <property type="protein sequence ID" value="QDU30478.1"/>
    <property type="molecule type" value="Genomic_DNA"/>
</dbReference>
<dbReference type="AlphaFoldDB" id="A0A517YJS9"/>
<dbReference type="Proteomes" id="UP000315017">
    <property type="component" value="Chromosome"/>
</dbReference>
<sequence>MPWFPKQRVIVPIDFSSESFAALDVGLQVVERPNQVSIIHVIQDLTPLEAGEVWGVVDPTARIESARRALRERLTDEKYSSVQLEVVLGDPAEAIAEYAQQTGADLVVIPSHGRRGLTRLLMGSTAERVVRLAHCPVLVLRQ</sequence>
<proteinExistence type="inferred from homology"/>
<evidence type="ECO:0000256" key="1">
    <source>
        <dbReference type="ARBA" id="ARBA00008791"/>
    </source>
</evidence>
<dbReference type="InterPro" id="IPR014729">
    <property type="entry name" value="Rossmann-like_a/b/a_fold"/>
</dbReference>
<dbReference type="PANTHER" id="PTHR46268:SF6">
    <property type="entry name" value="UNIVERSAL STRESS PROTEIN UP12"/>
    <property type="match status" value="1"/>
</dbReference>
<dbReference type="InterPro" id="IPR006015">
    <property type="entry name" value="Universal_stress_UspA"/>
</dbReference>
<name>A0A517YJS9_9BACT</name>
<keyword evidence="4" id="KW-1185">Reference proteome</keyword>
<organism evidence="3 4">
    <name type="scientific">Anatilimnocola aggregata</name>
    <dbReference type="NCBI Taxonomy" id="2528021"/>
    <lineage>
        <taxon>Bacteria</taxon>
        <taxon>Pseudomonadati</taxon>
        <taxon>Planctomycetota</taxon>
        <taxon>Planctomycetia</taxon>
        <taxon>Pirellulales</taxon>
        <taxon>Pirellulaceae</taxon>
        <taxon>Anatilimnocola</taxon>
    </lineage>
</organism>
<dbReference type="KEGG" id="aagg:ETAA8_56180"/>
<dbReference type="InterPro" id="IPR006016">
    <property type="entry name" value="UspA"/>
</dbReference>
<dbReference type="Pfam" id="PF00582">
    <property type="entry name" value="Usp"/>
    <property type="match status" value="1"/>
</dbReference>
<accession>A0A517YJS9</accession>